<dbReference type="InterPro" id="IPR051829">
    <property type="entry name" value="Multiheme_Cytochr_ET"/>
</dbReference>
<evidence type="ECO:0000313" key="6">
    <source>
        <dbReference type="Proteomes" id="UP000050360"/>
    </source>
</evidence>
<comment type="caution">
    <text evidence="5">The sequence shown here is derived from an EMBL/GenBank/DDBJ whole genome shotgun (WGS) entry which is preliminary data.</text>
</comment>
<dbReference type="GO" id="GO:0042597">
    <property type="term" value="C:periplasmic space"/>
    <property type="evidence" value="ECO:0007669"/>
    <property type="project" value="InterPro"/>
</dbReference>
<dbReference type="Pfam" id="PF02335">
    <property type="entry name" value="Cytochrom_C552"/>
    <property type="match status" value="1"/>
</dbReference>
<dbReference type="InterPro" id="IPR003321">
    <property type="entry name" value="Cyt_c552"/>
</dbReference>
<keyword evidence="3" id="KW-0812">Transmembrane</keyword>
<protein>
    <submittedName>
        <fullName evidence="5">Doubled CXXCH motif protein</fullName>
    </submittedName>
</protein>
<dbReference type="InterPro" id="IPR036280">
    <property type="entry name" value="Multihaem_cyt_sf"/>
</dbReference>
<feature type="domain" description="PGF-CTERM archaeal protein-sorting signal" evidence="4">
    <location>
        <begin position="287"/>
        <end position="309"/>
    </location>
</feature>
<feature type="coiled-coil region" evidence="2">
    <location>
        <begin position="200"/>
        <end position="227"/>
    </location>
</feature>
<dbReference type="InterPro" id="IPR026371">
    <property type="entry name" value="PGF_CTERM"/>
</dbReference>
<organism evidence="5 6">
    <name type="scientific">Candidatus Methanoperedens nitratireducens</name>
    <dbReference type="NCBI Taxonomy" id="1392998"/>
    <lineage>
        <taxon>Archaea</taxon>
        <taxon>Methanobacteriati</taxon>
        <taxon>Methanobacteriota</taxon>
        <taxon>Stenosarchaea group</taxon>
        <taxon>Methanomicrobia</taxon>
        <taxon>Methanosarcinales</taxon>
        <taxon>ANME-2 cluster</taxon>
        <taxon>Candidatus Methanoperedentaceae</taxon>
        <taxon>Candidatus Methanoperedens</taxon>
    </lineage>
</organism>
<keyword evidence="3" id="KW-1133">Transmembrane helix</keyword>
<feature type="transmembrane region" description="Helical" evidence="3">
    <location>
        <begin position="289"/>
        <end position="306"/>
    </location>
</feature>
<proteinExistence type="predicted"/>
<evidence type="ECO:0000256" key="2">
    <source>
        <dbReference type="SAM" id="Coils"/>
    </source>
</evidence>
<evidence type="ECO:0000259" key="4">
    <source>
        <dbReference type="Pfam" id="PF18204"/>
    </source>
</evidence>
<keyword evidence="2" id="KW-0175">Coiled coil</keyword>
<dbReference type="EMBL" id="LKCM01000070">
    <property type="protein sequence ID" value="KPQ44590.1"/>
    <property type="molecule type" value="Genomic_DNA"/>
</dbReference>
<keyword evidence="3" id="KW-0472">Membrane</keyword>
<gene>
    <name evidence="5" type="ORF">MPEBLZ_00817</name>
</gene>
<name>A0A0P8CME4_9EURY</name>
<dbReference type="PANTHER" id="PTHR35038">
    <property type="entry name" value="DISSIMILATORY SULFITE REDUCTASE SIRA"/>
    <property type="match status" value="1"/>
</dbReference>
<dbReference type="GO" id="GO:0042279">
    <property type="term" value="F:nitrite reductase (cytochrome, ammonia-forming) activity"/>
    <property type="evidence" value="ECO:0007669"/>
    <property type="project" value="InterPro"/>
</dbReference>
<dbReference type="Pfam" id="PF18204">
    <property type="entry name" value="PGF-CTERM"/>
    <property type="match status" value="1"/>
</dbReference>
<sequence length="309" mass="34409">MNTKKTIVLAGFMFIFAILALPVSAQNNSCLDCHEKLTAFNETEKQLNEVRIKHLQRDVACSLECHATIIDKIAKSNYEQWTNSKHAMFNVTCDNCHGGNVSSDVKEIAHSGVSRSSEINSTVFYRNVPETCGKCHASELNQFKDSLHYQRLKALKQAPTCDTCHNPHEFKVLNASEFENICSSCHNIDMKIAPDIPDKAVEAINNAEMLKNEIRIADDAIKQAKLQGKDVTVAQKELDSALAIQNNLPILWHSFNLPNFQNVTENGIVFARKAQTDAGLPQTKPSTPGFGTILSVIGIISIYLLIRRR</sequence>
<dbReference type="Gene3D" id="1.10.780.10">
    <property type="entry name" value="Hydroxylamine Oxidoreductase, Chain A, domain 1"/>
    <property type="match status" value="1"/>
</dbReference>
<accession>A0A0P8CME4</accession>
<evidence type="ECO:0000256" key="3">
    <source>
        <dbReference type="SAM" id="Phobius"/>
    </source>
</evidence>
<keyword evidence="1" id="KW-0732">Signal</keyword>
<evidence type="ECO:0000313" key="5">
    <source>
        <dbReference type="EMBL" id="KPQ44590.1"/>
    </source>
</evidence>
<reference evidence="5 6" key="1">
    <citation type="submission" date="2015-09" db="EMBL/GenBank/DDBJ databases">
        <title>A metagenomics-based metabolic model of nitrate-dependent anaerobic oxidation of methane by Methanoperedens-like archaea.</title>
        <authorList>
            <person name="Arshad A."/>
            <person name="Speth D.R."/>
            <person name="De Graaf R.M."/>
            <person name="Op Den Camp H.J."/>
            <person name="Jetten M.S."/>
            <person name="Welte C.U."/>
        </authorList>
    </citation>
    <scope>NUCLEOTIDE SEQUENCE [LARGE SCALE GENOMIC DNA]</scope>
</reference>
<evidence type="ECO:0000256" key="1">
    <source>
        <dbReference type="ARBA" id="ARBA00022729"/>
    </source>
</evidence>
<dbReference type="AlphaFoldDB" id="A0A0P8CME4"/>
<dbReference type="SUPFAM" id="SSF48695">
    <property type="entry name" value="Multiheme cytochromes"/>
    <property type="match status" value="1"/>
</dbReference>
<dbReference type="Proteomes" id="UP000050360">
    <property type="component" value="Unassembled WGS sequence"/>
</dbReference>
<dbReference type="PANTHER" id="PTHR35038:SF10">
    <property type="entry name" value="HIGH-MOLECULAR-WEIGHT CYTOCHROME C"/>
    <property type="match status" value="1"/>
</dbReference>